<name>A0A3P7M6J3_DIBLA</name>
<sequence length="70" mass="8038">MEAHETADLESRKRYSQLVELDDWTEGENQFSELYYDVEDLVQSVNGGIYDSDIILHQLTSAEAPRLSLC</sequence>
<dbReference type="AlphaFoldDB" id="A0A3P7M6J3"/>
<dbReference type="EMBL" id="UYRU01071926">
    <property type="protein sequence ID" value="VDN21620.1"/>
    <property type="molecule type" value="Genomic_DNA"/>
</dbReference>
<gene>
    <name evidence="1" type="ORF">DILT_LOCUS13871</name>
</gene>
<dbReference type="Proteomes" id="UP000281553">
    <property type="component" value="Unassembled WGS sequence"/>
</dbReference>
<evidence type="ECO:0000313" key="2">
    <source>
        <dbReference type="Proteomes" id="UP000281553"/>
    </source>
</evidence>
<keyword evidence="2" id="KW-1185">Reference proteome</keyword>
<protein>
    <submittedName>
        <fullName evidence="1">Uncharacterized protein</fullName>
    </submittedName>
</protein>
<reference evidence="1 2" key="1">
    <citation type="submission" date="2018-11" db="EMBL/GenBank/DDBJ databases">
        <authorList>
            <consortium name="Pathogen Informatics"/>
        </authorList>
    </citation>
    <scope>NUCLEOTIDE SEQUENCE [LARGE SCALE GENOMIC DNA]</scope>
</reference>
<evidence type="ECO:0000313" key="1">
    <source>
        <dbReference type="EMBL" id="VDN21620.1"/>
    </source>
</evidence>
<accession>A0A3P7M6J3</accession>
<organism evidence="1 2">
    <name type="scientific">Dibothriocephalus latus</name>
    <name type="common">Fish tapeworm</name>
    <name type="synonym">Diphyllobothrium latum</name>
    <dbReference type="NCBI Taxonomy" id="60516"/>
    <lineage>
        <taxon>Eukaryota</taxon>
        <taxon>Metazoa</taxon>
        <taxon>Spiralia</taxon>
        <taxon>Lophotrochozoa</taxon>
        <taxon>Platyhelminthes</taxon>
        <taxon>Cestoda</taxon>
        <taxon>Eucestoda</taxon>
        <taxon>Diphyllobothriidea</taxon>
        <taxon>Diphyllobothriidae</taxon>
        <taxon>Dibothriocephalus</taxon>
    </lineage>
</organism>
<proteinExistence type="predicted"/>